<evidence type="ECO:0008006" key="4">
    <source>
        <dbReference type="Google" id="ProtNLM"/>
    </source>
</evidence>
<reference evidence="2" key="1">
    <citation type="submission" date="2020-08" db="EMBL/GenBank/DDBJ databases">
        <title>Food and environmental bacterial isolates.</title>
        <authorList>
            <person name="Richter L."/>
            <person name="Du Plessis E.M."/>
            <person name="Duvenage S."/>
            <person name="Allam M."/>
            <person name="Korsten L."/>
        </authorList>
    </citation>
    <scope>NUCLEOTIDE SEQUENCE</scope>
    <source>
        <strain evidence="2">UPMP2127</strain>
    </source>
</reference>
<dbReference type="Gene3D" id="2.60.40.1090">
    <property type="entry name" value="Fimbrial-type adhesion domain"/>
    <property type="match status" value="1"/>
</dbReference>
<evidence type="ECO:0000256" key="1">
    <source>
        <dbReference type="SAM" id="SignalP"/>
    </source>
</evidence>
<feature type="chain" id="PRO_5043980355" description="Fimbrial protein" evidence="1">
    <location>
        <begin position="23"/>
        <end position="260"/>
    </location>
</feature>
<evidence type="ECO:0000313" key="3">
    <source>
        <dbReference type="Proteomes" id="UP000659084"/>
    </source>
</evidence>
<name>A0AAW3WX97_SERFO</name>
<keyword evidence="1" id="KW-0732">Signal</keyword>
<dbReference type="Proteomes" id="UP000659084">
    <property type="component" value="Unassembled WGS sequence"/>
</dbReference>
<dbReference type="AlphaFoldDB" id="A0AAW3WX97"/>
<dbReference type="EMBL" id="JACNYO010000077">
    <property type="protein sequence ID" value="MBC3215960.1"/>
    <property type="molecule type" value="Genomic_DNA"/>
</dbReference>
<protein>
    <recommendedName>
        <fullName evidence="4">Fimbrial protein</fullName>
    </recommendedName>
</protein>
<sequence>MKKLKHTLLTLGLVIVPISTQAIITYDVTDTQIYLHPSSDRVTSSPGSGFNGISWNATPVDQSGQYLFTTWLSVAQYRRNTGESNVVSVDTILLRNTLPNPYTFPQAQRDAMQRYPNNVRICLMGYGGGGPGWLASCVLYPRVSTTTCALAGANSIDFGTLPAGQVSDNGNIWTVSCTNPTTVTVTVTNLAATSSTVELDAAKGVTAGMSIANDDGLTGITFTTGTGTTHPFAIMAHLVTQPTTPGGAYTGNAIIVATWA</sequence>
<dbReference type="InterPro" id="IPR036937">
    <property type="entry name" value="Adhesion_dom_fimbrial_sf"/>
</dbReference>
<gene>
    <name evidence="2" type="ORF">H8J20_28010</name>
</gene>
<proteinExistence type="predicted"/>
<organism evidence="2 3">
    <name type="scientific">Serratia fonticola</name>
    <dbReference type="NCBI Taxonomy" id="47917"/>
    <lineage>
        <taxon>Bacteria</taxon>
        <taxon>Pseudomonadati</taxon>
        <taxon>Pseudomonadota</taxon>
        <taxon>Gammaproteobacteria</taxon>
        <taxon>Enterobacterales</taxon>
        <taxon>Yersiniaceae</taxon>
        <taxon>Serratia</taxon>
    </lineage>
</organism>
<accession>A0AAW3WX97</accession>
<dbReference type="RefSeq" id="WP_186629277.1">
    <property type="nucleotide sequence ID" value="NZ_JACNYO010000077.1"/>
</dbReference>
<feature type="signal peptide" evidence="1">
    <location>
        <begin position="1"/>
        <end position="22"/>
    </location>
</feature>
<comment type="caution">
    <text evidence="2">The sequence shown here is derived from an EMBL/GenBank/DDBJ whole genome shotgun (WGS) entry which is preliminary data.</text>
</comment>
<dbReference type="GO" id="GO:0007155">
    <property type="term" value="P:cell adhesion"/>
    <property type="evidence" value="ECO:0007669"/>
    <property type="project" value="InterPro"/>
</dbReference>
<evidence type="ECO:0000313" key="2">
    <source>
        <dbReference type="EMBL" id="MBC3215960.1"/>
    </source>
</evidence>
<dbReference type="GO" id="GO:0009289">
    <property type="term" value="C:pilus"/>
    <property type="evidence" value="ECO:0007669"/>
    <property type="project" value="InterPro"/>
</dbReference>